<keyword evidence="1" id="KW-1133">Transmembrane helix</keyword>
<name>A0A0N8GFB7_9HYPH</name>
<reference evidence="2 3" key="1">
    <citation type="submission" date="2015-09" db="EMBL/GenBank/DDBJ databases">
        <authorList>
            <consortium name="Swine Surveillance"/>
        </authorList>
    </citation>
    <scope>NUCLEOTIDE SEQUENCE [LARGE SCALE GENOMIC DNA]</scope>
    <source>
        <strain evidence="2 3">16</strain>
    </source>
</reference>
<evidence type="ECO:0000313" key="3">
    <source>
        <dbReference type="Proteomes" id="UP000048984"/>
    </source>
</evidence>
<dbReference type="Proteomes" id="UP000048984">
    <property type="component" value="Unassembled WGS sequence"/>
</dbReference>
<proteinExistence type="predicted"/>
<evidence type="ECO:0000313" key="2">
    <source>
        <dbReference type="EMBL" id="KPL53873.1"/>
    </source>
</evidence>
<keyword evidence="1" id="KW-0472">Membrane</keyword>
<accession>A0A0N8GFB7</accession>
<keyword evidence="3" id="KW-1185">Reference proteome</keyword>
<reference evidence="2 3" key="2">
    <citation type="submission" date="2015-10" db="EMBL/GenBank/DDBJ databases">
        <title>Draft Genome Sequence of Prosthecomicrobium hirschii ATCC 27832.</title>
        <authorList>
            <person name="Daniel J."/>
            <person name="Givan S.A."/>
            <person name="Brun Y.V."/>
            <person name="Brown P.J."/>
        </authorList>
    </citation>
    <scope>NUCLEOTIDE SEQUENCE [LARGE SCALE GENOMIC DNA]</scope>
    <source>
        <strain evidence="2 3">16</strain>
    </source>
</reference>
<dbReference type="EMBL" id="LJYW01000001">
    <property type="protein sequence ID" value="KPL53873.1"/>
    <property type="molecule type" value="Genomic_DNA"/>
</dbReference>
<keyword evidence="1" id="KW-0812">Transmembrane</keyword>
<sequence length="101" mass="10223">MTIVACIAFVLIGMAAGFYLKIRGLAALALLAAIAAVPASYLNGESGLGYLVNLIAFPVAIQVGYFIVLVLRALRGASAGIPGGIGSSSPTDRIGLQAGRF</sequence>
<dbReference type="RefSeq" id="WP_054360038.1">
    <property type="nucleotide sequence ID" value="NZ_LJYW01000001.1"/>
</dbReference>
<dbReference type="AlphaFoldDB" id="A0A0N8GFB7"/>
<gene>
    <name evidence="2" type="ORF">ABB55_18030</name>
</gene>
<comment type="caution">
    <text evidence="2">The sequence shown here is derived from an EMBL/GenBank/DDBJ whole genome shotgun (WGS) entry which is preliminary data.</text>
</comment>
<evidence type="ECO:0000256" key="1">
    <source>
        <dbReference type="SAM" id="Phobius"/>
    </source>
</evidence>
<organism evidence="2 3">
    <name type="scientific">Prosthecodimorpha hirschii</name>
    <dbReference type="NCBI Taxonomy" id="665126"/>
    <lineage>
        <taxon>Bacteria</taxon>
        <taxon>Pseudomonadati</taxon>
        <taxon>Pseudomonadota</taxon>
        <taxon>Alphaproteobacteria</taxon>
        <taxon>Hyphomicrobiales</taxon>
        <taxon>Ancalomicrobiaceae</taxon>
        <taxon>Prosthecodimorpha</taxon>
    </lineage>
</organism>
<feature type="transmembrane region" description="Helical" evidence="1">
    <location>
        <begin position="50"/>
        <end position="74"/>
    </location>
</feature>
<protein>
    <submittedName>
        <fullName evidence="2">Uncharacterized protein</fullName>
    </submittedName>
</protein>